<accession>A0ABN8YLS0</accession>
<gene>
    <name evidence="2" type="ORF">MRATA1EN1_LOCUS10997</name>
</gene>
<keyword evidence="3" id="KW-1185">Reference proteome</keyword>
<proteinExistence type="predicted"/>
<name>A0ABN8YLS0_RANTA</name>
<protein>
    <submittedName>
        <fullName evidence="2">Uncharacterized protein</fullName>
    </submittedName>
</protein>
<dbReference type="Proteomes" id="UP001176941">
    <property type="component" value="Chromosome 20"/>
</dbReference>
<reference evidence="2" key="1">
    <citation type="submission" date="2023-04" db="EMBL/GenBank/DDBJ databases">
        <authorList>
            <consortium name="ELIXIR-Norway"/>
        </authorList>
    </citation>
    <scope>NUCLEOTIDE SEQUENCE [LARGE SCALE GENOMIC DNA]</scope>
</reference>
<sequence>MILLNPALPLPSPYPLPRLWVLKGDFNQCPPPNPRGAGRPALSHCHLQKSEKPTSTSRSWSPFRCLQRGAVLPLGAGFSHMPQKTWNPGCQQSQVLIFFFFSFILLSESSCYTVHNIV</sequence>
<feature type="region of interest" description="Disordered" evidence="1">
    <location>
        <begin position="32"/>
        <end position="60"/>
    </location>
</feature>
<evidence type="ECO:0000256" key="1">
    <source>
        <dbReference type="SAM" id="MobiDB-lite"/>
    </source>
</evidence>
<evidence type="ECO:0000313" key="3">
    <source>
        <dbReference type="Proteomes" id="UP001176941"/>
    </source>
</evidence>
<dbReference type="EMBL" id="OX459956">
    <property type="protein sequence ID" value="CAI9162035.1"/>
    <property type="molecule type" value="Genomic_DNA"/>
</dbReference>
<evidence type="ECO:0000313" key="2">
    <source>
        <dbReference type="EMBL" id="CAI9162035.1"/>
    </source>
</evidence>
<organism evidence="2 3">
    <name type="scientific">Rangifer tarandus platyrhynchus</name>
    <name type="common">Svalbard reindeer</name>
    <dbReference type="NCBI Taxonomy" id="3082113"/>
    <lineage>
        <taxon>Eukaryota</taxon>
        <taxon>Metazoa</taxon>
        <taxon>Chordata</taxon>
        <taxon>Craniata</taxon>
        <taxon>Vertebrata</taxon>
        <taxon>Euteleostomi</taxon>
        <taxon>Mammalia</taxon>
        <taxon>Eutheria</taxon>
        <taxon>Laurasiatheria</taxon>
        <taxon>Artiodactyla</taxon>
        <taxon>Ruminantia</taxon>
        <taxon>Pecora</taxon>
        <taxon>Cervidae</taxon>
        <taxon>Odocoileinae</taxon>
        <taxon>Rangifer</taxon>
    </lineage>
</organism>